<dbReference type="SUPFAM" id="SSF53056">
    <property type="entry name" value="beta-carbonic anhydrase, cab"/>
    <property type="match status" value="1"/>
</dbReference>
<accession>A0A382EDG0</accession>
<dbReference type="AlphaFoldDB" id="A0A382EDG0"/>
<dbReference type="Pfam" id="PF20393">
    <property type="entry name" value="Pro_CA_2"/>
    <property type="match status" value="1"/>
</dbReference>
<sequence length="141" mass="15863">MGTLQNYEAMVLSCIDPRFQDLVSKETAKKGLTNKYSAFTFGGGSIGVVSPTFKKWHQTFWENLDISVQLHNIKKVIVINHRDCGAAVAAYGAEKISNKETETEIHKSSLIQFRNQLKIKHPKLVTELYLMDLDGSVISFD</sequence>
<gene>
    <name evidence="1" type="ORF">METZ01_LOCUS201680</name>
</gene>
<dbReference type="InterPro" id="IPR036874">
    <property type="entry name" value="Carbonic_anhydrase_sf"/>
</dbReference>
<organism evidence="1">
    <name type="scientific">marine metagenome</name>
    <dbReference type="NCBI Taxonomy" id="408172"/>
    <lineage>
        <taxon>unclassified sequences</taxon>
        <taxon>metagenomes</taxon>
        <taxon>ecological metagenomes</taxon>
    </lineage>
</organism>
<evidence type="ECO:0008006" key="2">
    <source>
        <dbReference type="Google" id="ProtNLM"/>
    </source>
</evidence>
<reference evidence="1" key="1">
    <citation type="submission" date="2018-05" db="EMBL/GenBank/DDBJ databases">
        <authorList>
            <person name="Lanie J.A."/>
            <person name="Ng W.-L."/>
            <person name="Kazmierczak K.M."/>
            <person name="Andrzejewski T.M."/>
            <person name="Davidsen T.M."/>
            <person name="Wayne K.J."/>
            <person name="Tettelin H."/>
            <person name="Glass J.I."/>
            <person name="Rusch D."/>
            <person name="Podicherti R."/>
            <person name="Tsui H.-C.T."/>
            <person name="Winkler M.E."/>
        </authorList>
    </citation>
    <scope>NUCLEOTIDE SEQUENCE</scope>
</reference>
<dbReference type="Gene3D" id="3.40.1050.10">
    <property type="entry name" value="Carbonic anhydrase"/>
    <property type="match status" value="1"/>
</dbReference>
<dbReference type="GO" id="GO:0008270">
    <property type="term" value="F:zinc ion binding"/>
    <property type="evidence" value="ECO:0007669"/>
    <property type="project" value="InterPro"/>
</dbReference>
<dbReference type="InterPro" id="IPR046871">
    <property type="entry name" value="Pro_CA_2"/>
</dbReference>
<name>A0A382EDG0_9ZZZZ</name>
<evidence type="ECO:0000313" key="1">
    <source>
        <dbReference type="EMBL" id="SVB48826.1"/>
    </source>
</evidence>
<protein>
    <recommendedName>
        <fullName evidence="2">Carbonic anhydrase</fullName>
    </recommendedName>
</protein>
<dbReference type="GO" id="GO:0004089">
    <property type="term" value="F:carbonate dehydratase activity"/>
    <property type="evidence" value="ECO:0007669"/>
    <property type="project" value="InterPro"/>
</dbReference>
<proteinExistence type="predicted"/>
<dbReference type="EMBL" id="UINC01043998">
    <property type="protein sequence ID" value="SVB48826.1"/>
    <property type="molecule type" value="Genomic_DNA"/>
</dbReference>